<name>A0A5C5Z6V1_9BACT</name>
<protein>
    <submittedName>
        <fullName evidence="3">Uncharacterized protein</fullName>
    </submittedName>
</protein>
<feature type="compositionally biased region" description="Acidic residues" evidence="1">
    <location>
        <begin position="621"/>
        <end position="635"/>
    </location>
</feature>
<organism evidence="3 4">
    <name type="scientific">Novipirellula herctigrandis</name>
    <dbReference type="NCBI Taxonomy" id="2527986"/>
    <lineage>
        <taxon>Bacteria</taxon>
        <taxon>Pseudomonadati</taxon>
        <taxon>Planctomycetota</taxon>
        <taxon>Planctomycetia</taxon>
        <taxon>Pirellulales</taxon>
        <taxon>Pirellulaceae</taxon>
        <taxon>Novipirellula</taxon>
    </lineage>
</organism>
<feature type="region of interest" description="Disordered" evidence="1">
    <location>
        <begin position="990"/>
        <end position="1013"/>
    </location>
</feature>
<feature type="transmembrane region" description="Helical" evidence="2">
    <location>
        <begin position="121"/>
        <end position="140"/>
    </location>
</feature>
<keyword evidence="2" id="KW-1133">Transmembrane helix</keyword>
<keyword evidence="2" id="KW-0812">Transmembrane</keyword>
<sequence length="1066" mass="117427" precursor="true">MAFVVCFAVFMIVFTLDRFGDTPATIRLGFFLGAVVICLMVLYRGHRWVWDHRRPDQLAKLVRQRRPGLGDQLLGVVELAQSDSEQTRSGALCAAAMQQVAQTASRLDLIDASPPSRTRPLGVALLAVVGLAVMTSIFAGDAAKNTWARLAFPWRDTPRFTFTTIEPIASTLIVPHGESVRWLVSLDETSQWKPSTASLAVGELPGVAVSRQDRTYAFNLPSVTEPTQTRLTIGDYHQIFSINPKLRPALVAIGAQVEFPEYLQRPQPTSLEVRGGIVAALKGSRVTVHATASQPLASATSDDVPLEIVGDTFTMPPLDVDSQEIEQRIEWQDHDRVCGAEPFRLSIKPLVDQPPSIAAVNWPKNLVLLHSELIRFETLAVDDFGIKRIGIEWCGLDDRNGNTATGERTIARGGPEMTSLELPATFSAGSLGIEPQPIELRLWAEDYLPNRQRAYSMPLPVTLLSNAQHAQWMTNRLSLWQQSAFDIRDREMRLHQRNEQLRQQQHGANNEALRDELRQQAAAETANARRLSELTKAGETLLRQAAKNTDVAAEQVEEVAEMIQVLQDIATHRMPSVADLLEKASAMTQSKNQLRQQDDLPIVGENRMKSRTSSTSSSTEGQEEGPEEGAEEEQEFPSIVDQESSQQAVGESKVEETSETTDSEARLDLAATTIAGSKASQSSNETHSESEESTLDEVLDEVLDEAIEEQAELLAEFKRLADEMHQTLVKLEGSTFVKRLKAASRTQDQIAERLAAPIEQTFGETRLRPLDQELFGQIAQLQQTNCEATKNTVDDMHAFYDRRQLVTYRLVLAKMEQETLLPSLEQLRRRIPNEPGLSIAQAEYWCDALDQWADALVESPDGDSDPDAEKTASLPVAVILEVLRILEQEVNLREQTRAAEQYKVVAAESAYQDEATRLSQVQQTLRGRVESVIADLEAVPEGNVAFEDEINLMLMVAQTMNEAASILASPDTAGEAIAAESEAIELLLRSKRTDPSGGTDAGTDPSGGGQGDAANAALALIGAGLNASEQLRESEAVQSTGVTGQTFPEEFRAGLDEYFRQLEESR</sequence>
<dbReference type="EMBL" id="SJPJ01000001">
    <property type="protein sequence ID" value="TWT82955.1"/>
    <property type="molecule type" value="Genomic_DNA"/>
</dbReference>
<dbReference type="Proteomes" id="UP000315010">
    <property type="component" value="Unassembled WGS sequence"/>
</dbReference>
<feature type="region of interest" description="Disordered" evidence="1">
    <location>
        <begin position="588"/>
        <end position="696"/>
    </location>
</feature>
<evidence type="ECO:0000313" key="4">
    <source>
        <dbReference type="Proteomes" id="UP000315010"/>
    </source>
</evidence>
<feature type="transmembrane region" description="Helical" evidence="2">
    <location>
        <begin position="25"/>
        <end position="43"/>
    </location>
</feature>
<keyword evidence="4" id="KW-1185">Reference proteome</keyword>
<evidence type="ECO:0000313" key="3">
    <source>
        <dbReference type="EMBL" id="TWT82955.1"/>
    </source>
</evidence>
<gene>
    <name evidence="3" type="ORF">CA13_44180</name>
</gene>
<comment type="caution">
    <text evidence="3">The sequence shown here is derived from an EMBL/GenBank/DDBJ whole genome shotgun (WGS) entry which is preliminary data.</text>
</comment>
<dbReference type="AlphaFoldDB" id="A0A5C5Z6V1"/>
<evidence type="ECO:0000256" key="2">
    <source>
        <dbReference type="SAM" id="Phobius"/>
    </source>
</evidence>
<reference evidence="3 4" key="1">
    <citation type="submission" date="2019-02" db="EMBL/GenBank/DDBJ databases">
        <title>Deep-cultivation of Planctomycetes and their phenomic and genomic characterization uncovers novel biology.</title>
        <authorList>
            <person name="Wiegand S."/>
            <person name="Jogler M."/>
            <person name="Boedeker C."/>
            <person name="Pinto D."/>
            <person name="Vollmers J."/>
            <person name="Rivas-Marin E."/>
            <person name="Kohn T."/>
            <person name="Peeters S.H."/>
            <person name="Heuer A."/>
            <person name="Rast P."/>
            <person name="Oberbeckmann S."/>
            <person name="Bunk B."/>
            <person name="Jeske O."/>
            <person name="Meyerdierks A."/>
            <person name="Storesund J.E."/>
            <person name="Kallscheuer N."/>
            <person name="Luecker S."/>
            <person name="Lage O.M."/>
            <person name="Pohl T."/>
            <person name="Merkel B.J."/>
            <person name="Hornburger P."/>
            <person name="Mueller R.-W."/>
            <person name="Bruemmer F."/>
            <person name="Labrenz M."/>
            <person name="Spormann A.M."/>
            <person name="Op Den Camp H."/>
            <person name="Overmann J."/>
            <person name="Amann R."/>
            <person name="Jetten M.S.M."/>
            <person name="Mascher T."/>
            <person name="Medema M.H."/>
            <person name="Devos D.P."/>
            <person name="Kaster A.-K."/>
            <person name="Ovreas L."/>
            <person name="Rohde M."/>
            <person name="Galperin M.Y."/>
            <person name="Jogler C."/>
        </authorList>
    </citation>
    <scope>NUCLEOTIDE SEQUENCE [LARGE SCALE GENOMIC DNA]</scope>
    <source>
        <strain evidence="3 4">CA13</strain>
    </source>
</reference>
<evidence type="ECO:0000256" key="1">
    <source>
        <dbReference type="SAM" id="MobiDB-lite"/>
    </source>
</evidence>
<accession>A0A5C5Z6V1</accession>
<proteinExistence type="predicted"/>
<keyword evidence="2" id="KW-0472">Membrane</keyword>